<dbReference type="PANTHER" id="PTHR38477:SF1">
    <property type="entry name" value="MUREIN L,D-TRANSPEPTIDASE CATALYTIC DOMAIN FAMILY PROTEIN"/>
    <property type="match status" value="1"/>
</dbReference>
<dbReference type="OrthoDB" id="9815195at2"/>
<dbReference type="RefSeq" id="WP_114303252.1">
    <property type="nucleotide sequence ID" value="NZ_QPIE01000003.1"/>
</dbReference>
<dbReference type="Pfam" id="PF13645">
    <property type="entry name" value="YkuD_2"/>
    <property type="match status" value="1"/>
</dbReference>
<keyword evidence="2" id="KW-1185">Reference proteome</keyword>
<protein>
    <recommendedName>
        <fullName evidence="3">Murein L,D-transpeptidase catalytic domain family protein</fullName>
    </recommendedName>
</protein>
<reference evidence="1 2" key="1">
    <citation type="submission" date="2018-07" db="EMBL/GenBank/DDBJ databases">
        <title>Chryseobacterium lacus sp. nov., isolated from lake water.</title>
        <authorList>
            <person name="Li C.-M."/>
        </authorList>
    </citation>
    <scope>NUCLEOTIDE SEQUENCE [LARGE SCALE GENOMIC DNA]</scope>
    <source>
        <strain evidence="1 2">YLOS41</strain>
    </source>
</reference>
<evidence type="ECO:0000313" key="2">
    <source>
        <dbReference type="Proteomes" id="UP000252172"/>
    </source>
</evidence>
<gene>
    <name evidence="1" type="ORF">DQ356_04335</name>
</gene>
<comment type="caution">
    <text evidence="1">The sequence shown here is derived from an EMBL/GenBank/DDBJ whole genome shotgun (WGS) entry which is preliminary data.</text>
</comment>
<dbReference type="EMBL" id="QPIE01000003">
    <property type="protein sequence ID" value="RCU43399.1"/>
    <property type="molecule type" value="Genomic_DNA"/>
</dbReference>
<name>A0A368N2B8_9FLAO</name>
<organism evidence="1 2">
    <name type="scientific">Chryseobacterium lacus</name>
    <dbReference type="NCBI Taxonomy" id="2058346"/>
    <lineage>
        <taxon>Bacteria</taxon>
        <taxon>Pseudomonadati</taxon>
        <taxon>Bacteroidota</taxon>
        <taxon>Flavobacteriia</taxon>
        <taxon>Flavobacteriales</taxon>
        <taxon>Weeksellaceae</taxon>
        <taxon>Chryseobacterium group</taxon>
        <taxon>Chryseobacterium</taxon>
    </lineage>
</organism>
<evidence type="ECO:0008006" key="3">
    <source>
        <dbReference type="Google" id="ProtNLM"/>
    </source>
</evidence>
<evidence type="ECO:0000313" key="1">
    <source>
        <dbReference type="EMBL" id="RCU43399.1"/>
    </source>
</evidence>
<dbReference type="InterPro" id="IPR032676">
    <property type="entry name" value="YkuD_2"/>
</dbReference>
<proteinExistence type="predicted"/>
<dbReference type="Proteomes" id="UP000252172">
    <property type="component" value="Unassembled WGS sequence"/>
</dbReference>
<dbReference type="AlphaFoldDB" id="A0A368N2B8"/>
<sequence length="251" mass="28226">MKKLMITLVATFGVATSYIPFENKNTVPKDKISTSEITSVNSSYLNKEKLSSAENLYKSLDFKGGNILQYDVFEKAINGFHQLKESGKLKATSELLTICDFSLSSNEKRLWIINTVTGEILFNTLVAHGKNTGEEFAEKFSNTESSLQSSMGFYITDQTYFGENGYSLRLRGMDAGYNDAAERRAVVMHGADYVSEEFTKKHGRIGRSWGCPAIPRALAKSIIDTIKEENCLFIYYPDQEYLSSSQWLKTV</sequence>
<accession>A0A368N2B8</accession>
<dbReference type="PANTHER" id="PTHR38477">
    <property type="entry name" value="HYPOTHETICAL EXPORTED PROTEIN"/>
    <property type="match status" value="1"/>
</dbReference>